<sequence length="156" mass="17918">MRKKRISYIFLTVSLSLYLQACGDKSNFQVSPEDLYDSKDLHVITTWFNNRHQTISILYGNEQAASVPANDIHVHQVGERYTLVTWHQQGNPLWFGGQITGHITLIEQVDINTLASGAIEPHYNVTYSERTDSISGTTLERERIDYILSRKKIEHL</sequence>
<dbReference type="EMBL" id="JBHTKA010000015">
    <property type="protein sequence ID" value="MFD1003316.1"/>
    <property type="molecule type" value="Genomic_DNA"/>
</dbReference>
<keyword evidence="3" id="KW-1185">Reference proteome</keyword>
<feature type="chain" id="PRO_5046125734" evidence="1">
    <location>
        <begin position="22"/>
        <end position="156"/>
    </location>
</feature>
<accession>A0ABW3KD06</accession>
<gene>
    <name evidence="2" type="ORF">ACFQ21_28580</name>
</gene>
<reference evidence="3" key="1">
    <citation type="journal article" date="2019" name="Int. J. Syst. Evol. Microbiol.">
        <title>The Global Catalogue of Microorganisms (GCM) 10K type strain sequencing project: providing services to taxonomists for standard genome sequencing and annotation.</title>
        <authorList>
            <consortium name="The Broad Institute Genomics Platform"/>
            <consortium name="The Broad Institute Genome Sequencing Center for Infectious Disease"/>
            <person name="Wu L."/>
            <person name="Ma J."/>
        </authorList>
    </citation>
    <scope>NUCLEOTIDE SEQUENCE [LARGE SCALE GENOMIC DNA]</scope>
    <source>
        <strain evidence="3">CCUG 58938</strain>
    </source>
</reference>
<feature type="signal peptide" evidence="1">
    <location>
        <begin position="1"/>
        <end position="21"/>
    </location>
</feature>
<dbReference type="RefSeq" id="WP_377585861.1">
    <property type="nucleotide sequence ID" value="NZ_JBHTKA010000015.1"/>
</dbReference>
<evidence type="ECO:0000256" key="1">
    <source>
        <dbReference type="SAM" id="SignalP"/>
    </source>
</evidence>
<comment type="caution">
    <text evidence="2">The sequence shown here is derived from an EMBL/GenBank/DDBJ whole genome shotgun (WGS) entry which is preliminary data.</text>
</comment>
<proteinExistence type="predicted"/>
<name>A0ABW3KD06_9BACT</name>
<keyword evidence="1" id="KW-0732">Signal</keyword>
<protein>
    <submittedName>
        <fullName evidence="2">Uncharacterized protein</fullName>
    </submittedName>
</protein>
<evidence type="ECO:0000313" key="3">
    <source>
        <dbReference type="Proteomes" id="UP001597112"/>
    </source>
</evidence>
<evidence type="ECO:0000313" key="2">
    <source>
        <dbReference type="EMBL" id="MFD1003316.1"/>
    </source>
</evidence>
<organism evidence="2 3">
    <name type="scientific">Ohtaekwangia kribbensis</name>
    <dbReference type="NCBI Taxonomy" id="688913"/>
    <lineage>
        <taxon>Bacteria</taxon>
        <taxon>Pseudomonadati</taxon>
        <taxon>Bacteroidota</taxon>
        <taxon>Cytophagia</taxon>
        <taxon>Cytophagales</taxon>
        <taxon>Fulvivirgaceae</taxon>
        <taxon>Ohtaekwangia</taxon>
    </lineage>
</organism>
<dbReference type="Proteomes" id="UP001597112">
    <property type="component" value="Unassembled WGS sequence"/>
</dbReference>